<feature type="domain" description="Methyltransferase type 11" evidence="1">
    <location>
        <begin position="80"/>
        <end position="155"/>
    </location>
</feature>
<protein>
    <submittedName>
        <fullName evidence="2">SAM-dependent methyltransferase</fullName>
    </submittedName>
</protein>
<reference evidence="2 3" key="1">
    <citation type="submission" date="2020-08" db="EMBL/GenBank/DDBJ databases">
        <title>Genomic Encyclopedia of Type Strains, Phase IV (KMG-IV): sequencing the most valuable type-strain genomes for metagenomic binning, comparative biology and taxonomic classification.</title>
        <authorList>
            <person name="Goeker M."/>
        </authorList>
    </citation>
    <scope>NUCLEOTIDE SEQUENCE [LARGE SCALE GENOMIC DNA]</scope>
    <source>
        <strain evidence="2 3">DSM 100039</strain>
    </source>
</reference>
<evidence type="ECO:0000313" key="2">
    <source>
        <dbReference type="EMBL" id="MBB6408256.1"/>
    </source>
</evidence>
<evidence type="ECO:0000259" key="1">
    <source>
        <dbReference type="Pfam" id="PF08241"/>
    </source>
</evidence>
<keyword evidence="2" id="KW-0489">Methyltransferase</keyword>
<dbReference type="InterPro" id="IPR029063">
    <property type="entry name" value="SAM-dependent_MTases_sf"/>
</dbReference>
<dbReference type="AlphaFoldDB" id="A0A841NZ75"/>
<proteinExistence type="predicted"/>
<dbReference type="GO" id="GO:0008757">
    <property type="term" value="F:S-adenosylmethionine-dependent methyltransferase activity"/>
    <property type="evidence" value="ECO:0007669"/>
    <property type="project" value="InterPro"/>
</dbReference>
<dbReference type="Gene3D" id="3.40.50.150">
    <property type="entry name" value="Vaccinia Virus protein VP39"/>
    <property type="match status" value="1"/>
</dbReference>
<sequence length="245" mass="27951">MKGVGMIDPVYRHAGRCPVCEQDVEFRSPKTWYRDYLVCSGCGSIPRERAIAHVLSGSFPAWRRMSIHESSPSDRGISRKLSQQCTDYIATQFFPEMRLGSIASGFRNENLEAQTFDDQRFDLVITLDVMEHVSQPESVLKEVARTLKPGGAYVFTVPTYKGKIDSERRALYKPDGSIDHLVPEPEYHGNPISDAGSLVTFHYGYDLPERIYSWSAMDVEVRRFHDHHHGIIGDFTEVYICRKLT</sequence>
<dbReference type="Pfam" id="PF08241">
    <property type="entry name" value="Methyltransf_11"/>
    <property type="match status" value="1"/>
</dbReference>
<gene>
    <name evidence="2" type="ORF">HNQ71_000900</name>
</gene>
<keyword evidence="2" id="KW-0808">Transferase</keyword>
<dbReference type="CDD" id="cd02440">
    <property type="entry name" value="AdoMet_MTases"/>
    <property type="match status" value="1"/>
</dbReference>
<dbReference type="RefSeq" id="WP_210333734.1">
    <property type="nucleotide sequence ID" value="NZ_JACHEF010000001.1"/>
</dbReference>
<name>A0A841NZ75_9HYPH</name>
<dbReference type="GO" id="GO:0032259">
    <property type="term" value="P:methylation"/>
    <property type="evidence" value="ECO:0007669"/>
    <property type="project" value="UniProtKB-KW"/>
</dbReference>
<dbReference type="Proteomes" id="UP000556329">
    <property type="component" value="Unassembled WGS sequence"/>
</dbReference>
<organism evidence="2 3">
    <name type="scientific">Mesorhizobium sangaii</name>
    <dbReference type="NCBI Taxonomy" id="505389"/>
    <lineage>
        <taxon>Bacteria</taxon>
        <taxon>Pseudomonadati</taxon>
        <taxon>Pseudomonadota</taxon>
        <taxon>Alphaproteobacteria</taxon>
        <taxon>Hyphomicrobiales</taxon>
        <taxon>Phyllobacteriaceae</taxon>
        <taxon>Mesorhizobium</taxon>
    </lineage>
</organism>
<dbReference type="InterPro" id="IPR013216">
    <property type="entry name" value="Methyltransf_11"/>
</dbReference>
<dbReference type="SUPFAM" id="SSF53335">
    <property type="entry name" value="S-adenosyl-L-methionine-dependent methyltransferases"/>
    <property type="match status" value="1"/>
</dbReference>
<dbReference type="EMBL" id="JACHEF010000001">
    <property type="protein sequence ID" value="MBB6408256.1"/>
    <property type="molecule type" value="Genomic_DNA"/>
</dbReference>
<keyword evidence="3" id="KW-1185">Reference proteome</keyword>
<evidence type="ECO:0000313" key="3">
    <source>
        <dbReference type="Proteomes" id="UP000556329"/>
    </source>
</evidence>
<comment type="caution">
    <text evidence="2">The sequence shown here is derived from an EMBL/GenBank/DDBJ whole genome shotgun (WGS) entry which is preliminary data.</text>
</comment>
<accession>A0A841NZ75</accession>